<name>A0ABW7SW35_9ACTN</name>
<reference evidence="2 3" key="1">
    <citation type="submission" date="2024-10" db="EMBL/GenBank/DDBJ databases">
        <title>The Natural Products Discovery Center: Release of the First 8490 Sequenced Strains for Exploring Actinobacteria Biosynthetic Diversity.</title>
        <authorList>
            <person name="Kalkreuter E."/>
            <person name="Kautsar S.A."/>
            <person name="Yang D."/>
            <person name="Bader C.D."/>
            <person name="Teijaro C.N."/>
            <person name="Fluegel L."/>
            <person name="Davis C.M."/>
            <person name="Simpson J.R."/>
            <person name="Lauterbach L."/>
            <person name="Steele A.D."/>
            <person name="Gui C."/>
            <person name="Meng S."/>
            <person name="Li G."/>
            <person name="Viehrig K."/>
            <person name="Ye F."/>
            <person name="Su P."/>
            <person name="Kiefer A.F."/>
            <person name="Nichols A."/>
            <person name="Cepeda A.J."/>
            <person name="Yan W."/>
            <person name="Fan B."/>
            <person name="Jiang Y."/>
            <person name="Adhikari A."/>
            <person name="Zheng C.-J."/>
            <person name="Schuster L."/>
            <person name="Cowan T.M."/>
            <person name="Smanski M.J."/>
            <person name="Chevrette M.G."/>
            <person name="De Carvalho L.P.S."/>
            <person name="Shen B."/>
        </authorList>
    </citation>
    <scope>NUCLEOTIDE SEQUENCE [LARGE SCALE GENOMIC DNA]</scope>
    <source>
        <strain evidence="2 3">NPDC020979</strain>
    </source>
</reference>
<evidence type="ECO:0008006" key="4">
    <source>
        <dbReference type="Google" id="ProtNLM"/>
    </source>
</evidence>
<keyword evidence="3" id="KW-1185">Reference proteome</keyword>
<feature type="region of interest" description="Disordered" evidence="1">
    <location>
        <begin position="598"/>
        <end position="617"/>
    </location>
</feature>
<dbReference type="Gene3D" id="3.40.50.300">
    <property type="entry name" value="P-loop containing nucleotide triphosphate hydrolases"/>
    <property type="match status" value="1"/>
</dbReference>
<proteinExistence type="predicted"/>
<dbReference type="EMBL" id="JBIRRB010000001">
    <property type="protein sequence ID" value="MFI0909438.1"/>
    <property type="molecule type" value="Genomic_DNA"/>
</dbReference>
<evidence type="ECO:0000313" key="2">
    <source>
        <dbReference type="EMBL" id="MFI0909438.1"/>
    </source>
</evidence>
<comment type="caution">
    <text evidence="2">The sequence shown here is derived from an EMBL/GenBank/DDBJ whole genome shotgun (WGS) entry which is preliminary data.</text>
</comment>
<dbReference type="Proteomes" id="UP001611162">
    <property type="component" value="Unassembled WGS sequence"/>
</dbReference>
<feature type="region of interest" description="Disordered" evidence="1">
    <location>
        <begin position="444"/>
        <end position="466"/>
    </location>
</feature>
<evidence type="ECO:0000256" key="1">
    <source>
        <dbReference type="SAM" id="MobiDB-lite"/>
    </source>
</evidence>
<dbReference type="RefSeq" id="WP_397612009.1">
    <property type="nucleotide sequence ID" value="NZ_JBIRRB010000001.1"/>
</dbReference>
<feature type="compositionally biased region" description="Low complexity" evidence="1">
    <location>
        <begin position="555"/>
        <end position="583"/>
    </location>
</feature>
<sequence>MSKSQSLTLDWGWTVTAPTAAAMAAGGAYGLASVGALTGMPAGYALLAAGTGALAQGGADFYQRRPLVHGIARCAAWLAAGGWCAQALAGQDALTWSAAGWWGAGTAAAMVLARGLVTAEKTAEGGRAARTLQKWANGKAGEWQRRLADLFRLEGHRVDGVRRWKSDVGYTVRVQMPDSTPDLPVDAPRKLAAALRLPRGGGVQITDGMAYGEIQINVTEKDVMVEELPLPDDTTITTINDPIPLGLYTNGEEAVMRLLDDCGLLVGQIGSGKSNQVNVANAGLLRTNDCVVWHIDTTGAGISMPWLRSWAIDGTSDVPLIDWVADTEEEAHIMLDVAREGISARKSGYQDLMASANDDKIPVSPQVPAILIVVDEIAELPMALMNKLDSVVNTGRAVRVRSLLCGLRATQDTITAAMKKQSRNRCGMRVSDPEELHHLFASGGTRLDPKAAPHRGSGFLSAPDENDVITDPAPFKGYRITPKRTDHLAPHFAGRRPTPDAVLLDTAPGRYYASRWARVLPRLYGDRQLAATTRPYADTEVLRPPLAPVNGLPLTGATPVTSTPSPGSTGTSPGSTPQPDAGARIGGAALAALLNSAPSSPRTATAGHEQGAETDRDGITTDFGRVIEQTGGPADRPDPVPELLRTAHETVVAAGGRMHTADLAAKLGLDATALGTELGRLLRAAGVERPGKGTVRTGAANESKSGFLAETLAEAINHYRNTQ</sequence>
<dbReference type="SUPFAM" id="SSF52540">
    <property type="entry name" value="P-loop containing nucleoside triphosphate hydrolases"/>
    <property type="match status" value="1"/>
</dbReference>
<protein>
    <recommendedName>
        <fullName evidence="4">FtsK domain-containing protein</fullName>
    </recommendedName>
</protein>
<accession>A0ABW7SW35</accession>
<gene>
    <name evidence="2" type="ORF">ACH4TF_03165</name>
</gene>
<dbReference type="InterPro" id="IPR027417">
    <property type="entry name" value="P-loop_NTPase"/>
</dbReference>
<evidence type="ECO:0000313" key="3">
    <source>
        <dbReference type="Proteomes" id="UP001611162"/>
    </source>
</evidence>
<organism evidence="2 3">
    <name type="scientific">Streptomyces abikoensis</name>
    <dbReference type="NCBI Taxonomy" id="97398"/>
    <lineage>
        <taxon>Bacteria</taxon>
        <taxon>Bacillati</taxon>
        <taxon>Actinomycetota</taxon>
        <taxon>Actinomycetes</taxon>
        <taxon>Kitasatosporales</taxon>
        <taxon>Streptomycetaceae</taxon>
        <taxon>Streptomyces</taxon>
    </lineage>
</organism>
<feature type="region of interest" description="Disordered" evidence="1">
    <location>
        <begin position="542"/>
        <end position="583"/>
    </location>
</feature>